<evidence type="ECO:0000256" key="1">
    <source>
        <dbReference type="SAM" id="MobiDB-lite"/>
    </source>
</evidence>
<dbReference type="EMBL" id="CAJOBJ010197055">
    <property type="protein sequence ID" value="CAF4971934.1"/>
    <property type="molecule type" value="Genomic_DNA"/>
</dbReference>
<feature type="domain" description="Helix-turn-helix" evidence="2">
    <location>
        <begin position="5"/>
        <end position="65"/>
    </location>
</feature>
<organism evidence="3 5">
    <name type="scientific">Rotaria magnacalcarata</name>
    <dbReference type="NCBI Taxonomy" id="392030"/>
    <lineage>
        <taxon>Eukaryota</taxon>
        <taxon>Metazoa</taxon>
        <taxon>Spiralia</taxon>
        <taxon>Gnathifera</taxon>
        <taxon>Rotifera</taxon>
        <taxon>Eurotatoria</taxon>
        <taxon>Bdelloidea</taxon>
        <taxon>Philodinida</taxon>
        <taxon>Philodinidae</taxon>
        <taxon>Rotaria</taxon>
    </lineage>
</organism>
<reference evidence="3" key="1">
    <citation type="submission" date="2021-02" db="EMBL/GenBank/DDBJ databases">
        <authorList>
            <person name="Nowell W R."/>
        </authorList>
    </citation>
    <scope>NUCLEOTIDE SEQUENCE</scope>
</reference>
<feature type="region of interest" description="Disordered" evidence="1">
    <location>
        <begin position="99"/>
        <end position="133"/>
    </location>
</feature>
<dbReference type="OrthoDB" id="10018421at2759"/>
<protein>
    <recommendedName>
        <fullName evidence="2">Helix-turn-helix domain-containing protein</fullName>
    </recommendedName>
</protein>
<dbReference type="InterPro" id="IPR058912">
    <property type="entry name" value="HTH_animal"/>
</dbReference>
<accession>A0A815FLR7</accession>
<feature type="compositionally biased region" description="Low complexity" evidence="1">
    <location>
        <begin position="105"/>
        <end position="118"/>
    </location>
</feature>
<sequence>AAEPYILPYTSDQPRHIHSNTIYTALLRAIRLCSDVDTFNQERLNIEIVLLLNGHPPKFIKYHFQQFFKKNNVTSIYKDLHEETYQQFHTKLLNEGQVKDHLSEQPPHQQQQQQQQQQHNKKKIDQKDIRKPEKKERQLIIHCIYESGPLKTFNRDFRTIWRKHFCYANSTLSNVHVILGTRTNKTLDQLLVEKKPSRTLLTLKDDMPQSTTAWIRK</sequence>
<evidence type="ECO:0000313" key="4">
    <source>
        <dbReference type="EMBL" id="CAF4971934.1"/>
    </source>
</evidence>
<dbReference type="Proteomes" id="UP000663834">
    <property type="component" value="Unassembled WGS sequence"/>
</dbReference>
<gene>
    <name evidence="4" type="ORF">GIL414_LOCUS55469</name>
    <name evidence="3" type="ORF">KQP761_LOCUS6048</name>
</gene>
<evidence type="ECO:0000259" key="2">
    <source>
        <dbReference type="Pfam" id="PF26215"/>
    </source>
</evidence>
<name>A0A815FLR7_9BILA</name>
<dbReference type="Pfam" id="PF26215">
    <property type="entry name" value="HTH_animal"/>
    <property type="match status" value="1"/>
</dbReference>
<evidence type="ECO:0000313" key="3">
    <source>
        <dbReference type="EMBL" id="CAF1327159.1"/>
    </source>
</evidence>
<dbReference type="EMBL" id="CAJNOW010001731">
    <property type="protein sequence ID" value="CAF1327159.1"/>
    <property type="molecule type" value="Genomic_DNA"/>
</dbReference>
<dbReference type="AlphaFoldDB" id="A0A815FLR7"/>
<dbReference type="Proteomes" id="UP000681720">
    <property type="component" value="Unassembled WGS sequence"/>
</dbReference>
<feature type="compositionally biased region" description="Basic and acidic residues" evidence="1">
    <location>
        <begin position="123"/>
        <end position="133"/>
    </location>
</feature>
<evidence type="ECO:0000313" key="5">
    <source>
        <dbReference type="Proteomes" id="UP000663834"/>
    </source>
</evidence>
<comment type="caution">
    <text evidence="3">The sequence shown here is derived from an EMBL/GenBank/DDBJ whole genome shotgun (WGS) entry which is preliminary data.</text>
</comment>
<feature type="non-terminal residue" evidence="3">
    <location>
        <position position="1"/>
    </location>
</feature>
<proteinExistence type="predicted"/>